<dbReference type="GO" id="GO:0008270">
    <property type="term" value="F:zinc ion binding"/>
    <property type="evidence" value="ECO:0007669"/>
    <property type="project" value="UniProtKB-KW"/>
</dbReference>
<evidence type="ECO:0000256" key="1">
    <source>
        <dbReference type="ARBA" id="ARBA00022723"/>
    </source>
</evidence>
<evidence type="ECO:0000313" key="9">
    <source>
        <dbReference type="Proteomes" id="UP000275267"/>
    </source>
</evidence>
<dbReference type="InterPro" id="IPR049914">
    <property type="entry name" value="PHD1-3/5-6"/>
</dbReference>
<feature type="domain" description="AIPP2-like SPOC-like" evidence="7">
    <location>
        <begin position="409"/>
        <end position="534"/>
    </location>
</feature>
<evidence type="ECO:0000259" key="7">
    <source>
        <dbReference type="Pfam" id="PF23121"/>
    </source>
</evidence>
<dbReference type="EMBL" id="PQIB02000003">
    <property type="protein sequence ID" value="RLN27755.1"/>
    <property type="molecule type" value="Genomic_DNA"/>
</dbReference>
<dbReference type="PANTHER" id="PTHR33304:SF49">
    <property type="entry name" value="OS12G0161500 PROTEIN"/>
    <property type="match status" value="1"/>
</dbReference>
<keyword evidence="4" id="KW-0805">Transcription regulation</keyword>
<evidence type="ECO:0000256" key="5">
    <source>
        <dbReference type="ARBA" id="ARBA00023163"/>
    </source>
</evidence>
<evidence type="ECO:0000256" key="2">
    <source>
        <dbReference type="ARBA" id="ARBA00022771"/>
    </source>
</evidence>
<evidence type="ECO:0000313" key="8">
    <source>
        <dbReference type="EMBL" id="RLN27755.1"/>
    </source>
</evidence>
<proteinExistence type="predicted"/>
<dbReference type="PANTHER" id="PTHR33304">
    <property type="match status" value="1"/>
</dbReference>
<name>A0A3L6SWA2_PANMI</name>
<protein>
    <recommendedName>
        <fullName evidence="7">AIPP2-like SPOC-like domain-containing protein</fullName>
    </recommendedName>
</protein>
<keyword evidence="1" id="KW-0479">Metal-binding</keyword>
<evidence type="ECO:0000256" key="3">
    <source>
        <dbReference type="ARBA" id="ARBA00022833"/>
    </source>
</evidence>
<keyword evidence="2" id="KW-0863">Zinc-finger</keyword>
<accession>A0A3L6SWA2</accession>
<sequence>MVNQGKPKAKCFGPMQREPTRHNVSKILKMSRKEYRKTQQNMRVGPLPAKQYPQKNSNAGQLDARIVGKSNSKSNQVQPISSLKRQLASSEKQKTSTLLRSWEDTDATLKKAHPLKKKGVLEISSPTRLNAMPELAHKKTERLKGQSKFYQGEGIIFGKDGTENLEFLKSSKLFVISKKTNASMASKLLVPKNNCSDECKERQYGIVNSKGNFKDHASGGHDINGALHKQEGTKSLNGKQPMQGLQRKSGKNSSKDLSRCQRDKALHKEDDHSPHNADQRGLTEINFDLSNKSEVAKFDGNTNNGMPKKRKVPLLEVNHKKIEVNDSKDLQGNNTDSRLRKKQRCVTSKDEEKGAEDGGGDFSHMDVEDDIARSLSQAAISKDGHAKVPMPLFVEQQRCCLKPIDIPNWSGIFKIDGKEYISLAGHLSNKLCKTVWSLSKQLTPLVELKRLPRLEVWPKAWETSKPNGDNIGMYFFPLDMRQDNDMDQLIKEVIENDLVLLAIVGDVEMLIFPSILLPNRHQTFQRKHYLWGVFKPR</sequence>
<feature type="region of interest" description="Disordered" evidence="6">
    <location>
        <begin position="232"/>
        <end position="288"/>
    </location>
</feature>
<feature type="region of interest" description="Disordered" evidence="6">
    <location>
        <begin position="1"/>
        <end position="93"/>
    </location>
</feature>
<dbReference type="Proteomes" id="UP000275267">
    <property type="component" value="Unassembled WGS sequence"/>
</dbReference>
<feature type="compositionally biased region" description="Polar residues" evidence="6">
    <location>
        <begin position="69"/>
        <end position="93"/>
    </location>
</feature>
<feature type="compositionally biased region" description="Basic and acidic residues" evidence="6">
    <location>
        <begin position="253"/>
        <end position="278"/>
    </location>
</feature>
<reference evidence="9" key="1">
    <citation type="journal article" date="2019" name="Nat. Commun.">
        <title>The genome of broomcorn millet.</title>
        <authorList>
            <person name="Zou C."/>
            <person name="Miki D."/>
            <person name="Li D."/>
            <person name="Tang Q."/>
            <person name="Xiao L."/>
            <person name="Rajput S."/>
            <person name="Deng P."/>
            <person name="Jia W."/>
            <person name="Huang R."/>
            <person name="Zhang M."/>
            <person name="Sun Y."/>
            <person name="Hu J."/>
            <person name="Fu X."/>
            <person name="Schnable P.S."/>
            <person name="Li F."/>
            <person name="Zhang H."/>
            <person name="Feng B."/>
            <person name="Zhu X."/>
            <person name="Liu R."/>
            <person name="Schnable J.C."/>
            <person name="Zhu J.-K."/>
            <person name="Zhang H."/>
        </authorList>
    </citation>
    <scope>NUCLEOTIDE SEQUENCE [LARGE SCALE GENOMIC DNA]</scope>
</reference>
<keyword evidence="9" id="KW-1185">Reference proteome</keyword>
<keyword evidence="5" id="KW-0804">Transcription</keyword>
<evidence type="ECO:0000256" key="4">
    <source>
        <dbReference type="ARBA" id="ARBA00023015"/>
    </source>
</evidence>
<comment type="caution">
    <text evidence="8">The sequence shown here is derived from an EMBL/GenBank/DDBJ whole genome shotgun (WGS) entry which is preliminary data.</text>
</comment>
<dbReference type="GO" id="GO:0140566">
    <property type="term" value="F:histone reader activity"/>
    <property type="evidence" value="ECO:0007669"/>
    <property type="project" value="InterPro"/>
</dbReference>
<dbReference type="GO" id="GO:0034244">
    <property type="term" value="P:negative regulation of transcription elongation by RNA polymerase II"/>
    <property type="evidence" value="ECO:0007669"/>
    <property type="project" value="InterPro"/>
</dbReference>
<dbReference type="STRING" id="4540.A0A3L6SWA2"/>
<evidence type="ECO:0000256" key="6">
    <source>
        <dbReference type="SAM" id="MobiDB-lite"/>
    </source>
</evidence>
<dbReference type="Pfam" id="PF23121">
    <property type="entry name" value="SPOC_AIPP2"/>
    <property type="match status" value="1"/>
</dbReference>
<dbReference type="AlphaFoldDB" id="A0A3L6SWA2"/>
<keyword evidence="3" id="KW-0862">Zinc</keyword>
<dbReference type="InterPro" id="IPR056280">
    <property type="entry name" value="AIPP2-like_SPOC"/>
</dbReference>
<dbReference type="OrthoDB" id="787165at2759"/>
<feature type="compositionally biased region" description="Basic and acidic residues" evidence="6">
    <location>
        <begin position="347"/>
        <end position="356"/>
    </location>
</feature>
<feature type="region of interest" description="Disordered" evidence="6">
    <location>
        <begin position="323"/>
        <end position="365"/>
    </location>
</feature>
<organism evidence="8 9">
    <name type="scientific">Panicum miliaceum</name>
    <name type="common">Proso millet</name>
    <name type="synonym">Broomcorn millet</name>
    <dbReference type="NCBI Taxonomy" id="4540"/>
    <lineage>
        <taxon>Eukaryota</taxon>
        <taxon>Viridiplantae</taxon>
        <taxon>Streptophyta</taxon>
        <taxon>Embryophyta</taxon>
        <taxon>Tracheophyta</taxon>
        <taxon>Spermatophyta</taxon>
        <taxon>Magnoliopsida</taxon>
        <taxon>Liliopsida</taxon>
        <taxon>Poales</taxon>
        <taxon>Poaceae</taxon>
        <taxon>PACMAD clade</taxon>
        <taxon>Panicoideae</taxon>
        <taxon>Panicodae</taxon>
        <taxon>Paniceae</taxon>
        <taxon>Panicinae</taxon>
        <taxon>Panicum</taxon>
        <taxon>Panicum sect. Panicum</taxon>
    </lineage>
</organism>
<gene>
    <name evidence="8" type="ORF">C2845_PM05G04960</name>
</gene>